<dbReference type="Proteomes" id="UP000045842">
    <property type="component" value="Unassembled WGS sequence"/>
</dbReference>
<dbReference type="Proteomes" id="UP000046947">
    <property type="component" value="Unassembled WGS sequence"/>
</dbReference>
<accession>A0A654TW19</accession>
<dbReference type="Proteomes" id="UP000050164">
    <property type="component" value="Unassembled WGS sequence"/>
</dbReference>
<evidence type="ECO:0000313" key="7">
    <source>
        <dbReference type="Proteomes" id="UP000046947"/>
    </source>
</evidence>
<dbReference type="Proteomes" id="UP000048289">
    <property type="component" value="Unassembled WGS sequence"/>
</dbReference>
<evidence type="ECO:0000313" key="5">
    <source>
        <dbReference type="EMBL" id="COX84298.1"/>
    </source>
</evidence>
<gene>
    <name evidence="4" type="ORF">ERS007679_04381</name>
    <name evidence="1" type="ORF">ERS007681_02945</name>
    <name evidence="2" type="ORF">ERS007688_04277</name>
    <name evidence="5" type="ORF">ERS007741_04766</name>
    <name evidence="3" type="ORF">ERS027659_04421</name>
</gene>
<evidence type="ECO:0000313" key="2">
    <source>
        <dbReference type="EMBL" id="CFE81026.1"/>
    </source>
</evidence>
<dbReference type="EMBL" id="CFOH01001193">
    <property type="protein sequence ID" value="CFE81026.1"/>
    <property type="molecule type" value="Genomic_DNA"/>
</dbReference>
<organism evidence="2 7">
    <name type="scientific">Mycobacterium tuberculosis</name>
    <dbReference type="NCBI Taxonomy" id="1773"/>
    <lineage>
        <taxon>Bacteria</taxon>
        <taxon>Bacillati</taxon>
        <taxon>Actinomycetota</taxon>
        <taxon>Actinomycetes</taxon>
        <taxon>Mycobacteriales</taxon>
        <taxon>Mycobacteriaceae</taxon>
        <taxon>Mycobacterium</taxon>
        <taxon>Mycobacterium tuberculosis complex</taxon>
    </lineage>
</organism>
<reference evidence="6 7" key="1">
    <citation type="submission" date="2015-03" db="EMBL/GenBank/DDBJ databases">
        <authorList>
            <consortium name="Pathogen Informatics"/>
        </authorList>
    </citation>
    <scope>NUCLEOTIDE SEQUENCE [LARGE SCALE GENOMIC DNA]</scope>
    <source>
        <strain evidence="3 10">Bir 185</strain>
        <strain evidence="4 6">G09801536</strain>
        <strain evidence="1 8">G09901357</strain>
        <strain evidence="2 7">H09601792</strain>
        <strain evidence="5 9">P00601463</strain>
    </source>
</reference>
<sequence>MLCTPLEMREFAVNRNPQDLGVAVLELVIELAERRDLGRAHEREVFRPKEHHPPLAWVFVTGDSGEVVAGLLGVDLGQVTADESGELVGGELIANG</sequence>
<evidence type="ECO:0000313" key="3">
    <source>
        <dbReference type="EMBL" id="CKT44641.1"/>
    </source>
</evidence>
<name>A0A654TW19_MYCTX</name>
<dbReference type="EMBL" id="CFOE01000446">
    <property type="protein sequence ID" value="CFE41496.1"/>
    <property type="molecule type" value="Genomic_DNA"/>
</dbReference>
<protein>
    <submittedName>
        <fullName evidence="2">Uncharacterized protein</fullName>
    </submittedName>
</protein>
<evidence type="ECO:0000313" key="6">
    <source>
        <dbReference type="Proteomes" id="UP000045842"/>
    </source>
</evidence>
<dbReference type="EMBL" id="CNFT01001593">
    <property type="protein sequence ID" value="CKT44641.1"/>
    <property type="molecule type" value="Genomic_DNA"/>
</dbReference>
<evidence type="ECO:0000313" key="4">
    <source>
        <dbReference type="EMBL" id="COW84354.1"/>
    </source>
</evidence>
<evidence type="ECO:0000313" key="10">
    <source>
        <dbReference type="Proteomes" id="UP000050164"/>
    </source>
</evidence>
<evidence type="ECO:0000313" key="8">
    <source>
        <dbReference type="Proteomes" id="UP000048289"/>
    </source>
</evidence>
<dbReference type="Proteomes" id="UP000048600">
    <property type="component" value="Unassembled WGS sequence"/>
</dbReference>
<dbReference type="EMBL" id="CSAD01001090">
    <property type="protein sequence ID" value="COW84354.1"/>
    <property type="molecule type" value="Genomic_DNA"/>
</dbReference>
<evidence type="ECO:0000313" key="1">
    <source>
        <dbReference type="EMBL" id="CFE41496.1"/>
    </source>
</evidence>
<dbReference type="AlphaFoldDB" id="A0A654TW19"/>
<evidence type="ECO:0000313" key="9">
    <source>
        <dbReference type="Proteomes" id="UP000048600"/>
    </source>
</evidence>
<dbReference type="EMBL" id="CHKL01001246">
    <property type="protein sequence ID" value="COX84298.1"/>
    <property type="molecule type" value="Genomic_DNA"/>
</dbReference>
<proteinExistence type="predicted"/>